<proteinExistence type="predicted"/>
<dbReference type="InterPro" id="IPR050109">
    <property type="entry name" value="HTH-type_TetR-like_transc_reg"/>
</dbReference>
<dbReference type="PANTHER" id="PTHR30055">
    <property type="entry name" value="HTH-TYPE TRANSCRIPTIONAL REGULATOR RUTR"/>
    <property type="match status" value="1"/>
</dbReference>
<evidence type="ECO:0000259" key="3">
    <source>
        <dbReference type="PROSITE" id="PS50977"/>
    </source>
</evidence>
<comment type="caution">
    <text evidence="4">The sequence shown here is derived from an EMBL/GenBank/DDBJ whole genome shotgun (WGS) entry which is preliminary data.</text>
</comment>
<accession>A0ABU8LQV9</accession>
<protein>
    <submittedName>
        <fullName evidence="4">TetR/AcrR family transcriptional regulator</fullName>
    </submittedName>
</protein>
<evidence type="ECO:0000313" key="4">
    <source>
        <dbReference type="EMBL" id="MEJ1154016.1"/>
    </source>
</evidence>
<dbReference type="InterPro" id="IPR001647">
    <property type="entry name" value="HTH_TetR"/>
</dbReference>
<dbReference type="Pfam" id="PF00440">
    <property type="entry name" value="TetR_N"/>
    <property type="match status" value="1"/>
</dbReference>
<dbReference type="PANTHER" id="PTHR30055:SF200">
    <property type="entry name" value="HTH-TYPE TRANSCRIPTIONAL REPRESSOR BDCR"/>
    <property type="match status" value="1"/>
</dbReference>
<feature type="domain" description="HTH tetR-type" evidence="3">
    <location>
        <begin position="11"/>
        <end position="71"/>
    </location>
</feature>
<dbReference type="Gene3D" id="1.10.357.10">
    <property type="entry name" value="Tetracycline Repressor, domain 2"/>
    <property type="match status" value="1"/>
</dbReference>
<dbReference type="RefSeq" id="WP_337336467.1">
    <property type="nucleotide sequence ID" value="NZ_JBBDGL010000001.1"/>
</dbReference>
<dbReference type="SUPFAM" id="SSF48498">
    <property type="entry name" value="Tetracyclin repressor-like, C-terminal domain"/>
    <property type="match status" value="1"/>
</dbReference>
<keyword evidence="1 2" id="KW-0238">DNA-binding</keyword>
<name>A0ABU8LQV9_9MICO</name>
<feature type="DNA-binding region" description="H-T-H motif" evidence="2">
    <location>
        <begin position="34"/>
        <end position="53"/>
    </location>
</feature>
<sequence>MTSPTATAPRVPARDRLLRAASELFYEDGINATGVERVASQAQVTKATLYNNFRSKDELIAEYLSLGLTAATAWMEQINRDEPTPQRRLSAMFEQLADDVRLGRFHGCPFASAAVEVPQSKAAMVQVRKHRAMQLEQISQMVGGHESKAELILALYDGAMIAMKSGAGADTIGRARDASIQLLDTPG</sequence>
<evidence type="ECO:0000313" key="5">
    <source>
        <dbReference type="Proteomes" id="UP001368654"/>
    </source>
</evidence>
<keyword evidence="5" id="KW-1185">Reference proteome</keyword>
<dbReference type="Proteomes" id="UP001368654">
    <property type="component" value="Unassembled WGS sequence"/>
</dbReference>
<dbReference type="PROSITE" id="PS50977">
    <property type="entry name" value="HTH_TETR_2"/>
    <property type="match status" value="1"/>
</dbReference>
<dbReference type="InterPro" id="IPR036271">
    <property type="entry name" value="Tet_transcr_reg_TetR-rel_C_sf"/>
</dbReference>
<reference evidence="4 5" key="1">
    <citation type="submission" date="2024-02" db="EMBL/GenBank/DDBJ databases">
        <authorList>
            <person name="Saticioglu I.B."/>
        </authorList>
    </citation>
    <scope>NUCLEOTIDE SEQUENCE [LARGE SCALE GENOMIC DNA]</scope>
    <source>
        <strain evidence="4 5">Mu-86</strain>
    </source>
</reference>
<dbReference type="PRINTS" id="PR00455">
    <property type="entry name" value="HTHTETR"/>
</dbReference>
<dbReference type="EMBL" id="JBBDGL010000001">
    <property type="protein sequence ID" value="MEJ1154016.1"/>
    <property type="molecule type" value="Genomic_DNA"/>
</dbReference>
<dbReference type="SUPFAM" id="SSF46689">
    <property type="entry name" value="Homeodomain-like"/>
    <property type="match status" value="1"/>
</dbReference>
<organism evidence="4 5">
    <name type="scientific">Microbacterium marmarense</name>
    <dbReference type="NCBI Taxonomy" id="3122051"/>
    <lineage>
        <taxon>Bacteria</taxon>
        <taxon>Bacillati</taxon>
        <taxon>Actinomycetota</taxon>
        <taxon>Actinomycetes</taxon>
        <taxon>Micrococcales</taxon>
        <taxon>Microbacteriaceae</taxon>
        <taxon>Microbacterium</taxon>
    </lineage>
</organism>
<evidence type="ECO:0000256" key="1">
    <source>
        <dbReference type="ARBA" id="ARBA00023125"/>
    </source>
</evidence>
<evidence type="ECO:0000256" key="2">
    <source>
        <dbReference type="PROSITE-ProRule" id="PRU00335"/>
    </source>
</evidence>
<dbReference type="InterPro" id="IPR009057">
    <property type="entry name" value="Homeodomain-like_sf"/>
</dbReference>
<gene>
    <name evidence="4" type="ORF">WDU96_00195</name>
</gene>